<sequence length="287" mass="31919">MSQPFPIGKIYPTISFAICWGTPEYGYSFLTRNRDFMYEWTSVDSVSIRQASAFQFTMVPNDNGDTIVSLYDTFWNAGVGTSYDSDTGIVTLGESQVGANLILESERAQFTDGLLSMSMYTFYANINGTQREVSVYDNSSGETMVLDRAYLLPTNYWRDCNNNQGVNISGRREAIQDLTQTSGLMPAWTDPQQCKDAKAYMYCDSGMYCGDDNCFGPCANGDNCTLQNNTYTCTSTVSSKILIYTAIGLAIFIVVVIIIVLLARHSAKKSQEDDYSTEVQPIKSTEE</sequence>
<feature type="transmembrane region" description="Helical" evidence="1">
    <location>
        <begin position="241"/>
        <end position="263"/>
    </location>
</feature>
<reference evidence="2" key="1">
    <citation type="journal article" date="2020" name="Nature">
        <title>Giant virus diversity and host interactions through global metagenomics.</title>
        <authorList>
            <person name="Schulz F."/>
            <person name="Roux S."/>
            <person name="Paez-Espino D."/>
            <person name="Jungbluth S."/>
            <person name="Walsh D.A."/>
            <person name="Denef V.J."/>
            <person name="McMahon K.D."/>
            <person name="Konstantinidis K.T."/>
            <person name="Eloe-Fadrosh E.A."/>
            <person name="Kyrpides N.C."/>
            <person name="Woyke T."/>
        </authorList>
    </citation>
    <scope>NUCLEOTIDE SEQUENCE</scope>
    <source>
        <strain evidence="2">GVMAG-S-1063924-116</strain>
    </source>
</reference>
<organism evidence="2">
    <name type="scientific">viral metagenome</name>
    <dbReference type="NCBI Taxonomy" id="1070528"/>
    <lineage>
        <taxon>unclassified sequences</taxon>
        <taxon>metagenomes</taxon>
        <taxon>organismal metagenomes</taxon>
    </lineage>
</organism>
<name>A0A6C0JUV0_9ZZZZ</name>
<evidence type="ECO:0000313" key="2">
    <source>
        <dbReference type="EMBL" id="QHU08701.1"/>
    </source>
</evidence>
<dbReference type="AlphaFoldDB" id="A0A6C0JUV0"/>
<keyword evidence="1" id="KW-0812">Transmembrane</keyword>
<accession>A0A6C0JUV0</accession>
<keyword evidence="1" id="KW-0472">Membrane</keyword>
<protein>
    <submittedName>
        <fullName evidence="2">Uncharacterized protein</fullName>
    </submittedName>
</protein>
<keyword evidence="1" id="KW-1133">Transmembrane helix</keyword>
<proteinExistence type="predicted"/>
<dbReference type="EMBL" id="MN740698">
    <property type="protein sequence ID" value="QHU08701.1"/>
    <property type="molecule type" value="Genomic_DNA"/>
</dbReference>
<evidence type="ECO:0000256" key="1">
    <source>
        <dbReference type="SAM" id="Phobius"/>
    </source>
</evidence>